<protein>
    <recommendedName>
        <fullName evidence="2">CBU-0592-like domain-containing protein</fullName>
    </recommendedName>
</protein>
<feature type="transmembrane region" description="Helical" evidence="1">
    <location>
        <begin position="6"/>
        <end position="24"/>
    </location>
</feature>
<dbReference type="Pfam" id="PF26604">
    <property type="entry name" value="CBU_0592"/>
    <property type="match status" value="1"/>
</dbReference>
<evidence type="ECO:0000256" key="1">
    <source>
        <dbReference type="SAM" id="Phobius"/>
    </source>
</evidence>
<feature type="domain" description="CBU-0592-like" evidence="2">
    <location>
        <begin position="7"/>
        <end position="79"/>
    </location>
</feature>
<comment type="caution">
    <text evidence="3">The sequence shown here is derived from an EMBL/GenBank/DDBJ whole genome shotgun (WGS) entry which is preliminary data.</text>
</comment>
<organism evidence="3 4">
    <name type="scientific">Sulfuricurvum kujiense</name>
    <dbReference type="NCBI Taxonomy" id="148813"/>
    <lineage>
        <taxon>Bacteria</taxon>
        <taxon>Pseudomonadati</taxon>
        <taxon>Campylobacterota</taxon>
        <taxon>Epsilonproteobacteria</taxon>
        <taxon>Campylobacterales</taxon>
        <taxon>Sulfurimonadaceae</taxon>
        <taxon>Sulfuricurvum</taxon>
    </lineage>
</organism>
<sequence>MQLSLTDLIGILGVFVIIVAYMLLQLEKMEAKDLSFSVLNTLGALLIIISLLYDWNLASFLMESIWMLISVYGILKYYKLKKKEENAVKNDGEED</sequence>
<dbReference type="RefSeq" id="WP_294896103.1">
    <property type="nucleotide sequence ID" value="NZ_DLUI01000113.1"/>
</dbReference>
<keyword evidence="1" id="KW-0812">Transmembrane</keyword>
<gene>
    <name evidence="3" type="ORF">CFH83_07915</name>
</gene>
<feature type="transmembrane region" description="Helical" evidence="1">
    <location>
        <begin position="36"/>
        <end position="53"/>
    </location>
</feature>
<feature type="transmembrane region" description="Helical" evidence="1">
    <location>
        <begin position="59"/>
        <end position="78"/>
    </location>
</feature>
<dbReference type="Proteomes" id="UP000228859">
    <property type="component" value="Unassembled WGS sequence"/>
</dbReference>
<proteinExistence type="predicted"/>
<evidence type="ECO:0000313" key="4">
    <source>
        <dbReference type="Proteomes" id="UP000228859"/>
    </source>
</evidence>
<dbReference type="NCBIfam" id="NF047864">
    <property type="entry name" value="CBU_0592_membra"/>
    <property type="match status" value="1"/>
</dbReference>
<keyword evidence="1" id="KW-1133">Transmembrane helix</keyword>
<dbReference type="EMBL" id="DLUI01000113">
    <property type="protein sequence ID" value="DAB38058.1"/>
    <property type="molecule type" value="Genomic_DNA"/>
</dbReference>
<evidence type="ECO:0000313" key="3">
    <source>
        <dbReference type="EMBL" id="DAB38058.1"/>
    </source>
</evidence>
<name>A0A2D3WCB9_9BACT</name>
<dbReference type="InterPro" id="IPR058058">
    <property type="entry name" value="CBU_0592-like"/>
</dbReference>
<keyword evidence="1" id="KW-0472">Membrane</keyword>
<reference evidence="3 4" key="1">
    <citation type="journal article" date="2017" name="Front. Microbiol.">
        <title>Comparative Genomic Analysis of the Class Epsilonproteobacteria and Proposed Reclassification to Epsilonbacteraeota (phyl. nov.).</title>
        <authorList>
            <person name="Waite D.W."/>
            <person name="Vanwonterghem I."/>
            <person name="Rinke C."/>
            <person name="Parks D.H."/>
            <person name="Zhang Y."/>
            <person name="Takai K."/>
            <person name="Sievert S.M."/>
            <person name="Simon J."/>
            <person name="Campbell B.J."/>
            <person name="Hanson T.E."/>
            <person name="Woyke T."/>
            <person name="Klotz M.G."/>
            <person name="Hugenholtz P."/>
        </authorList>
    </citation>
    <scope>NUCLEOTIDE SEQUENCE [LARGE SCALE GENOMIC DNA]</scope>
    <source>
        <strain evidence="3">UBA12443</strain>
    </source>
</reference>
<dbReference type="AlphaFoldDB" id="A0A2D3WCB9"/>
<accession>A0A2D3WCB9</accession>
<evidence type="ECO:0000259" key="2">
    <source>
        <dbReference type="Pfam" id="PF26604"/>
    </source>
</evidence>